<dbReference type="PaxDb" id="4113-PGSC0003DMT400062410"/>
<protein>
    <submittedName>
        <fullName evidence="1">Uncharacterized protein</fullName>
    </submittedName>
</protein>
<keyword evidence="2" id="KW-1185">Reference proteome</keyword>
<dbReference type="HOGENOM" id="CLU_3091133_0_0_1"/>
<reference evidence="2" key="1">
    <citation type="journal article" date="2011" name="Nature">
        <title>Genome sequence and analysis of the tuber crop potato.</title>
        <authorList>
            <consortium name="The Potato Genome Sequencing Consortium"/>
        </authorList>
    </citation>
    <scope>NUCLEOTIDE SEQUENCE [LARGE SCALE GENOMIC DNA]</scope>
    <source>
        <strain evidence="2">cv. DM1-3 516 R44</strain>
    </source>
</reference>
<proteinExistence type="predicted"/>
<dbReference type="AlphaFoldDB" id="M1C914"/>
<name>M1C914_SOLTU</name>
<evidence type="ECO:0000313" key="2">
    <source>
        <dbReference type="Proteomes" id="UP000011115"/>
    </source>
</evidence>
<dbReference type="EnsemblPlants" id="PGSC0003DMT400062410">
    <property type="protein sequence ID" value="PGSC0003DMT400062410"/>
    <property type="gene ID" value="PGSC0003DMG400024287"/>
</dbReference>
<dbReference type="Proteomes" id="UP000011115">
    <property type="component" value="Unassembled WGS sequence"/>
</dbReference>
<accession>M1C914</accession>
<organism evidence="1 2">
    <name type="scientific">Solanum tuberosum</name>
    <name type="common">Potato</name>
    <dbReference type="NCBI Taxonomy" id="4113"/>
    <lineage>
        <taxon>Eukaryota</taxon>
        <taxon>Viridiplantae</taxon>
        <taxon>Streptophyta</taxon>
        <taxon>Embryophyta</taxon>
        <taxon>Tracheophyta</taxon>
        <taxon>Spermatophyta</taxon>
        <taxon>Magnoliopsida</taxon>
        <taxon>eudicotyledons</taxon>
        <taxon>Gunneridae</taxon>
        <taxon>Pentapetalae</taxon>
        <taxon>asterids</taxon>
        <taxon>lamiids</taxon>
        <taxon>Solanales</taxon>
        <taxon>Solanaceae</taxon>
        <taxon>Solanoideae</taxon>
        <taxon>Solaneae</taxon>
        <taxon>Solanum</taxon>
    </lineage>
</organism>
<dbReference type="Gramene" id="PGSC0003DMT400062410">
    <property type="protein sequence ID" value="PGSC0003DMT400062410"/>
    <property type="gene ID" value="PGSC0003DMG400024287"/>
</dbReference>
<dbReference type="InParanoid" id="M1C914"/>
<evidence type="ECO:0000313" key="1">
    <source>
        <dbReference type="EnsemblPlants" id="PGSC0003DMT400062410"/>
    </source>
</evidence>
<reference evidence="1" key="2">
    <citation type="submission" date="2015-06" db="UniProtKB">
        <authorList>
            <consortium name="EnsemblPlants"/>
        </authorList>
    </citation>
    <scope>IDENTIFICATION</scope>
    <source>
        <strain evidence="1">DM1-3 516 R44</strain>
    </source>
</reference>
<sequence length="52" mass="6085">MLEEATLVDGDEEEDVYSMWGNLKVSRLGFRDFTMSQNERETYFNIVRSGAF</sequence>